<dbReference type="AlphaFoldDB" id="A0A914S5V6"/>
<reference evidence="4" key="1">
    <citation type="submission" date="2022-11" db="UniProtKB">
        <authorList>
            <consortium name="WormBaseParasite"/>
        </authorList>
    </citation>
    <scope>IDENTIFICATION</scope>
</reference>
<dbReference type="PANTHER" id="PTHR43795">
    <property type="entry name" value="BIFUNCTIONAL ASPARTATE AMINOTRANSFERASE AND GLUTAMATE/ASPARTATE-PREPHENATE AMINOTRANSFERASE-RELATED"/>
    <property type="match status" value="1"/>
</dbReference>
<evidence type="ECO:0000313" key="3">
    <source>
        <dbReference type="Proteomes" id="UP000887564"/>
    </source>
</evidence>
<dbReference type="WBParaSite" id="PEQ_0001255401-mRNA-1">
    <property type="protein sequence ID" value="PEQ_0001255401-mRNA-1"/>
    <property type="gene ID" value="PEQ_0001255401"/>
</dbReference>
<organism evidence="3 4">
    <name type="scientific">Parascaris equorum</name>
    <name type="common">Equine roundworm</name>
    <dbReference type="NCBI Taxonomy" id="6256"/>
    <lineage>
        <taxon>Eukaryota</taxon>
        <taxon>Metazoa</taxon>
        <taxon>Ecdysozoa</taxon>
        <taxon>Nematoda</taxon>
        <taxon>Chromadorea</taxon>
        <taxon>Rhabditida</taxon>
        <taxon>Spirurina</taxon>
        <taxon>Ascaridomorpha</taxon>
        <taxon>Ascaridoidea</taxon>
        <taxon>Ascarididae</taxon>
        <taxon>Parascaris</taxon>
    </lineage>
</organism>
<keyword evidence="1" id="KW-0663">Pyridoxal phosphate</keyword>
<evidence type="ECO:0000313" key="4">
    <source>
        <dbReference type="WBParaSite" id="PEQ_0001255401-mRNA-1"/>
    </source>
</evidence>
<proteinExistence type="predicted"/>
<evidence type="ECO:0000256" key="1">
    <source>
        <dbReference type="ARBA" id="ARBA00022898"/>
    </source>
</evidence>
<dbReference type="GO" id="GO:0008483">
    <property type="term" value="F:transaminase activity"/>
    <property type="evidence" value="ECO:0007669"/>
    <property type="project" value="TreeGrafter"/>
</dbReference>
<evidence type="ECO:0000259" key="2">
    <source>
        <dbReference type="Pfam" id="PF00155"/>
    </source>
</evidence>
<dbReference type="GO" id="GO:0006520">
    <property type="term" value="P:amino acid metabolic process"/>
    <property type="evidence" value="ECO:0007669"/>
    <property type="project" value="TreeGrafter"/>
</dbReference>
<protein>
    <submittedName>
        <fullName evidence="4">Aminotransferase class I/classII domain-containing protein</fullName>
    </submittedName>
</protein>
<keyword evidence="3" id="KW-1185">Reference proteome</keyword>
<sequence>MEVDSFEKVFHEHVSKFPGETISAAVMINPQNPHGNVFTKDEVIAICEWVSEHNIFVVIDEIFASSIDYDEGKFESFFSFLKMLKRPETVIWMCGLWKVIL</sequence>
<dbReference type="Pfam" id="PF00155">
    <property type="entry name" value="Aminotran_1_2"/>
    <property type="match status" value="1"/>
</dbReference>
<dbReference type="PANTHER" id="PTHR43795:SF39">
    <property type="entry name" value="AMINOTRANSFERASE CLASS I_CLASSII DOMAIN-CONTAINING PROTEIN"/>
    <property type="match status" value="1"/>
</dbReference>
<name>A0A914S5V6_PAREQ</name>
<dbReference type="Gene3D" id="3.40.640.10">
    <property type="entry name" value="Type I PLP-dependent aspartate aminotransferase-like (Major domain)"/>
    <property type="match status" value="1"/>
</dbReference>
<dbReference type="InterPro" id="IPR050478">
    <property type="entry name" value="Ethylene_sulfur-biosynth"/>
</dbReference>
<dbReference type="InterPro" id="IPR015421">
    <property type="entry name" value="PyrdxlP-dep_Trfase_major"/>
</dbReference>
<dbReference type="SUPFAM" id="SSF53383">
    <property type="entry name" value="PLP-dependent transferases"/>
    <property type="match status" value="1"/>
</dbReference>
<accession>A0A914S5V6</accession>
<feature type="domain" description="Aminotransferase class I/classII large" evidence="2">
    <location>
        <begin position="26"/>
        <end position="66"/>
    </location>
</feature>
<dbReference type="Proteomes" id="UP000887564">
    <property type="component" value="Unplaced"/>
</dbReference>
<dbReference type="InterPro" id="IPR015424">
    <property type="entry name" value="PyrdxlP-dep_Trfase"/>
</dbReference>
<dbReference type="GO" id="GO:0030170">
    <property type="term" value="F:pyridoxal phosphate binding"/>
    <property type="evidence" value="ECO:0007669"/>
    <property type="project" value="InterPro"/>
</dbReference>
<dbReference type="InterPro" id="IPR004839">
    <property type="entry name" value="Aminotransferase_I/II_large"/>
</dbReference>